<proteinExistence type="inferred from homology"/>
<evidence type="ECO:0000256" key="2">
    <source>
        <dbReference type="ARBA" id="ARBA00023002"/>
    </source>
</evidence>
<dbReference type="PANTHER" id="PTHR43757:SF2">
    <property type="entry name" value="AMINOMETHYLTRANSFERASE, MITOCHONDRIAL"/>
    <property type="match status" value="1"/>
</dbReference>
<feature type="domain" description="FAD/NAD(P)-binding" evidence="4">
    <location>
        <begin position="166"/>
        <end position="424"/>
    </location>
</feature>
<dbReference type="Gene3D" id="3.10.20.440">
    <property type="entry name" value="2Fe-2S iron-sulphur cluster binding domain, sarcosine oxidase, alpha subunit, N-terminal domain"/>
    <property type="match status" value="1"/>
</dbReference>
<dbReference type="Proteomes" id="UP000199337">
    <property type="component" value="Unassembled WGS sequence"/>
</dbReference>
<sequence length="972" mass="107627">MNRLTQLPTLRVDISQNRSLQYKGKTYYGVAGDTVATALYANGVRIFARSLKYHRPRGLYSLDGESSNTCMQVDGIPNVRTENTLLINGMKVKDQNVKGSAESDWMGFMDKLDWLMPAGFYYRTMHKPAWIWPIAMKQVRKAAGLGEISPDFKMEGRYAEIFPQADVCVIGGGAAGMMAALAAAEGGLRVVLLEARPWLGGCFDYRVRAYDQEKALYQRARQLAEQVETTANIRVFKQAAVVGVYNNNLITAFQVGGESDSFNQRYIEIRAESMVVATGCIERPLIFDNNERPGIMQVGCAHRLARTYGLLPGNQAVFSIGHDLGLEAAVDLFDLGVKIACVADIRKDGQDPQLLLELNNRKIPVLRGWVACEAHGTKQVKKVTLGTVDGSEKRQFMCDLLVASAGFTPVTGPLTLAQAKLQYDMHTGYFLPFNLPEKTHMAGRMTGLEHTLAIEASGRLAGLYAAADCGVDTAKAVSKVKKQLSALPGPQSGTKLVSAPVKGRKSFICFDEDSTLKNIKQAIKMGFDVPELIKRFTSTGTGPGQSGIPGHNLPLFVSEYQGLTDSKPVPTTVRAPLVPIFIATYAGTNHDMYKRTPLHEQQIKAGGVFRRMGVWRRARYFSEDFSCREEILNVRNNVGLLDGSTLGKFRIHGPDALKALQRVYVSNMAKMVAGKIKYSAMCNDDGCVIDDGVVVKLAENDYYFTASTARAGETVEWIRYHTRYDGWDFHLVNLTDAMGVVNISGPNARKVLEKMADTDLSNNAFPFGGYREFTIRKTIPVRAMRLGFVGELSYELHAPASYMPALWEIMEEAGREFGIRVFGVEAQNVLRMEKGHVILGQESEQRTNLLDLGLGFLWDRNKPDAKTVGAVALRQAENDPDRFRLVGIKMEDPQRAPRDGSLIVDDRIRGYVCTARKSFTLNESVGMALVETGLAAEGTRLEIFEDDCNGKRLYARVVPMPFYDPQGKRMKM</sequence>
<dbReference type="SUPFAM" id="SSF101790">
    <property type="entry name" value="Aminomethyltransferase beta-barrel domain"/>
    <property type="match status" value="1"/>
</dbReference>
<evidence type="ECO:0000256" key="1">
    <source>
        <dbReference type="ARBA" id="ARBA00008609"/>
    </source>
</evidence>
<gene>
    <name evidence="7" type="ORF">SAMN05660649_00980</name>
</gene>
<dbReference type="RefSeq" id="WP_092469297.1">
    <property type="nucleotide sequence ID" value="NZ_FOOX01000003.1"/>
</dbReference>
<feature type="domain" description="SoxA A3" evidence="6">
    <location>
        <begin position="505"/>
        <end position="587"/>
    </location>
</feature>
<evidence type="ECO:0000259" key="3">
    <source>
        <dbReference type="Pfam" id="PF01571"/>
    </source>
</evidence>
<feature type="domain" description="Aminomethyltransferase C-terminal" evidence="5">
    <location>
        <begin position="884"/>
        <end position="964"/>
    </location>
</feature>
<dbReference type="InterPro" id="IPR027266">
    <property type="entry name" value="TrmE/GcvT-like"/>
</dbReference>
<evidence type="ECO:0000313" key="8">
    <source>
        <dbReference type="Proteomes" id="UP000199337"/>
    </source>
</evidence>
<dbReference type="PRINTS" id="PR00368">
    <property type="entry name" value="FADPNR"/>
</dbReference>
<reference evidence="8" key="1">
    <citation type="submission" date="2016-10" db="EMBL/GenBank/DDBJ databases">
        <authorList>
            <person name="Varghese N."/>
            <person name="Submissions S."/>
        </authorList>
    </citation>
    <scope>NUCLEOTIDE SEQUENCE [LARGE SCALE GENOMIC DNA]</scope>
    <source>
        <strain evidence="8">DSM 17038</strain>
    </source>
</reference>
<feature type="domain" description="GCVT N-terminal" evidence="3">
    <location>
        <begin position="598"/>
        <end position="861"/>
    </location>
</feature>
<dbReference type="SUPFAM" id="SSF51905">
    <property type="entry name" value="FAD/NAD(P)-binding domain"/>
    <property type="match status" value="1"/>
</dbReference>
<dbReference type="Pfam" id="PF01571">
    <property type="entry name" value="GCV_T"/>
    <property type="match status" value="1"/>
</dbReference>
<dbReference type="InterPro" id="IPR013977">
    <property type="entry name" value="GcvT_C"/>
</dbReference>
<dbReference type="InterPro" id="IPR041117">
    <property type="entry name" value="SoxA_A3"/>
</dbReference>
<evidence type="ECO:0000259" key="6">
    <source>
        <dbReference type="Pfam" id="PF17806"/>
    </source>
</evidence>
<accession>A0A1I2Q6N0</accession>
<dbReference type="EMBL" id="FOOX01000003">
    <property type="protein sequence ID" value="SFG21281.1"/>
    <property type="molecule type" value="Genomic_DNA"/>
</dbReference>
<dbReference type="AlphaFoldDB" id="A0A1I2Q6N0"/>
<dbReference type="Pfam" id="PF13510">
    <property type="entry name" value="Fer2_4"/>
    <property type="match status" value="1"/>
</dbReference>
<name>A0A1I2Q6N0_9FIRM</name>
<evidence type="ECO:0000313" key="7">
    <source>
        <dbReference type="EMBL" id="SFG21281.1"/>
    </source>
</evidence>
<comment type="similarity">
    <text evidence="1">Belongs to the GcvT family.</text>
</comment>
<dbReference type="InterPro" id="IPR042204">
    <property type="entry name" value="2Fe-2S-bd_N"/>
</dbReference>
<dbReference type="PANTHER" id="PTHR43757">
    <property type="entry name" value="AMINOMETHYLTRANSFERASE"/>
    <property type="match status" value="1"/>
</dbReference>
<organism evidence="7 8">
    <name type="scientific">Desulfotruncus arcticus DSM 17038</name>
    <dbReference type="NCBI Taxonomy" id="1121424"/>
    <lineage>
        <taxon>Bacteria</taxon>
        <taxon>Bacillati</taxon>
        <taxon>Bacillota</taxon>
        <taxon>Clostridia</taxon>
        <taxon>Eubacteriales</taxon>
        <taxon>Desulfallaceae</taxon>
        <taxon>Desulfotruncus</taxon>
    </lineage>
</organism>
<dbReference type="PRINTS" id="PR00469">
    <property type="entry name" value="PNDRDTASEII"/>
</dbReference>
<protein>
    <submittedName>
        <fullName evidence="7">Sarcosine oxidase subunit alpha</fullName>
    </submittedName>
</protein>
<dbReference type="Gene3D" id="3.50.50.60">
    <property type="entry name" value="FAD/NAD(P)-binding domain"/>
    <property type="match status" value="1"/>
</dbReference>
<dbReference type="InterPro" id="IPR006222">
    <property type="entry name" value="GCVT_N"/>
</dbReference>
<dbReference type="InterPro" id="IPR028896">
    <property type="entry name" value="GcvT/YgfZ/DmdA"/>
</dbReference>
<dbReference type="Pfam" id="PF17806">
    <property type="entry name" value="SO_alpha_A3"/>
    <property type="match status" value="1"/>
</dbReference>
<dbReference type="STRING" id="341036.SAMN05660649_00980"/>
<dbReference type="OrthoDB" id="9776839at2"/>
<dbReference type="SUPFAM" id="SSF103025">
    <property type="entry name" value="Folate-binding domain"/>
    <property type="match status" value="1"/>
</dbReference>
<keyword evidence="8" id="KW-1185">Reference proteome</keyword>
<keyword evidence="2" id="KW-0560">Oxidoreductase</keyword>
<dbReference type="InterPro" id="IPR023753">
    <property type="entry name" value="FAD/NAD-binding_dom"/>
</dbReference>
<dbReference type="InterPro" id="IPR036188">
    <property type="entry name" value="FAD/NAD-bd_sf"/>
</dbReference>
<dbReference type="Pfam" id="PF08669">
    <property type="entry name" value="GCV_T_C"/>
    <property type="match status" value="1"/>
</dbReference>
<evidence type="ECO:0000259" key="4">
    <source>
        <dbReference type="Pfam" id="PF07992"/>
    </source>
</evidence>
<dbReference type="InterPro" id="IPR029043">
    <property type="entry name" value="GcvT/YgfZ_C"/>
</dbReference>
<evidence type="ECO:0000259" key="5">
    <source>
        <dbReference type="Pfam" id="PF08669"/>
    </source>
</evidence>
<dbReference type="GO" id="GO:0016491">
    <property type="term" value="F:oxidoreductase activity"/>
    <property type="evidence" value="ECO:0007669"/>
    <property type="project" value="UniProtKB-KW"/>
</dbReference>
<dbReference type="Pfam" id="PF07992">
    <property type="entry name" value="Pyr_redox_2"/>
    <property type="match status" value="1"/>
</dbReference>
<dbReference type="Gene3D" id="3.30.1360.120">
    <property type="entry name" value="Probable tRNA modification gtpase trme, domain 1"/>
    <property type="match status" value="1"/>
</dbReference>